<evidence type="ECO:0000256" key="3">
    <source>
        <dbReference type="ARBA" id="ARBA00022692"/>
    </source>
</evidence>
<dbReference type="PANTHER" id="PTHR24230">
    <property type="entry name" value="G-PROTEIN COUPLED RECEPTOR"/>
    <property type="match status" value="1"/>
</dbReference>
<protein>
    <submittedName>
        <fullName evidence="10">Uncharacterized protein</fullName>
    </submittedName>
</protein>
<keyword evidence="3 9" id="KW-0812">Transmembrane</keyword>
<sequence length="455" mass="51509">MAFETTMTPKAMVYTGNNSMDYNSTDAPNTADGSWTETENYIIMAMLIVLSIIGTVGNALVMFVFSKKREKVSSTYFIMTLSFTDFVTCVVIMPMTVYLTHVNHRTSVDFLCKIYQFLITSNVPYSAFIMAAIAVDRYLCICHPFARVMTNFRAKIVIACLTLCGIAVGILPCLSTGIYGQKQNHTSVPVNVSLDENGTQSGNSSIITTYRNVTVTYIVYEGQCSPNNFYISNEARGTYKTTYTTLFLLSFLIVAVLYLMIYIFIMRHRMKKRRNKKLQSYVGMEKVPEAMPLKKKHKTRKISEAADVTSSPMNGSDRLNEKDTTRLTVPCTYADPESTQITEIPDSGYVENGNHDTPQSKTSHHRTPKISGKLLDKNTMANIRLAAMLFVVMIAFLITYLPALLMSLALVKLNRIVFYIYFSHNVVNPVIYCYMNERFRLDLKSILQCEFRRLG</sequence>
<evidence type="ECO:0000256" key="2">
    <source>
        <dbReference type="ARBA" id="ARBA00022475"/>
    </source>
</evidence>
<dbReference type="SMART" id="SM01381">
    <property type="entry name" value="7TM_GPCR_Srsx"/>
    <property type="match status" value="1"/>
</dbReference>
<name>A0A8J1TT62_OWEFU</name>
<reference evidence="10" key="1">
    <citation type="submission" date="2022-03" db="EMBL/GenBank/DDBJ databases">
        <authorList>
            <person name="Martin C."/>
        </authorList>
    </citation>
    <scope>NUCLEOTIDE SEQUENCE</scope>
</reference>
<keyword evidence="7 9" id="KW-0675">Receptor</keyword>
<keyword evidence="11" id="KW-1185">Reference proteome</keyword>
<dbReference type="SUPFAM" id="SSF81321">
    <property type="entry name" value="Family A G protein-coupled receptor-like"/>
    <property type="match status" value="1"/>
</dbReference>
<organism evidence="10 11">
    <name type="scientific">Owenia fusiformis</name>
    <name type="common">Polychaete worm</name>
    <dbReference type="NCBI Taxonomy" id="6347"/>
    <lineage>
        <taxon>Eukaryota</taxon>
        <taxon>Metazoa</taxon>
        <taxon>Spiralia</taxon>
        <taxon>Lophotrochozoa</taxon>
        <taxon>Annelida</taxon>
        <taxon>Polychaeta</taxon>
        <taxon>Sedentaria</taxon>
        <taxon>Canalipalpata</taxon>
        <taxon>Sabellida</taxon>
        <taxon>Oweniida</taxon>
        <taxon>Oweniidae</taxon>
        <taxon>Owenia</taxon>
    </lineage>
</organism>
<dbReference type="PROSITE" id="PS00237">
    <property type="entry name" value="G_PROTEIN_RECEP_F1_1"/>
    <property type="match status" value="1"/>
</dbReference>
<dbReference type="InterPro" id="IPR017452">
    <property type="entry name" value="GPCR_Rhodpsn_7TM"/>
</dbReference>
<dbReference type="CDD" id="cd00637">
    <property type="entry name" value="7tm_classA_rhodopsin-like"/>
    <property type="match status" value="1"/>
</dbReference>
<evidence type="ECO:0000256" key="8">
    <source>
        <dbReference type="ARBA" id="ARBA00023224"/>
    </source>
</evidence>
<proteinExistence type="inferred from homology"/>
<keyword evidence="8 9" id="KW-0807">Transducer</keyword>
<comment type="caution">
    <text evidence="10">The sequence shown here is derived from an EMBL/GenBank/DDBJ whole genome shotgun (WGS) entry which is preliminary data.</text>
</comment>
<accession>A0A8J1TT62</accession>
<dbReference type="EMBL" id="CAIIXF020000001">
    <property type="protein sequence ID" value="CAH1775802.1"/>
    <property type="molecule type" value="Genomic_DNA"/>
</dbReference>
<dbReference type="Proteomes" id="UP000749559">
    <property type="component" value="Unassembled WGS sequence"/>
</dbReference>
<dbReference type="PROSITE" id="PS50262">
    <property type="entry name" value="G_PROTEIN_RECEP_F1_2"/>
    <property type="match status" value="1"/>
</dbReference>
<keyword evidence="6" id="KW-0472">Membrane</keyword>
<evidence type="ECO:0000256" key="6">
    <source>
        <dbReference type="ARBA" id="ARBA00023136"/>
    </source>
</evidence>
<comment type="similarity">
    <text evidence="9">Belongs to the G-protein coupled receptor 1 family.</text>
</comment>
<dbReference type="AlphaFoldDB" id="A0A8J1TT62"/>
<evidence type="ECO:0000256" key="1">
    <source>
        <dbReference type="ARBA" id="ARBA00004651"/>
    </source>
</evidence>
<dbReference type="PRINTS" id="PR00237">
    <property type="entry name" value="GPCRRHODOPSN"/>
</dbReference>
<dbReference type="Pfam" id="PF00001">
    <property type="entry name" value="7tm_1"/>
    <property type="match status" value="2"/>
</dbReference>
<dbReference type="OrthoDB" id="5969463at2759"/>
<keyword evidence="5 9" id="KW-0297">G-protein coupled receptor</keyword>
<dbReference type="Gene3D" id="1.20.1070.10">
    <property type="entry name" value="Rhodopsin 7-helix transmembrane proteins"/>
    <property type="match status" value="1"/>
</dbReference>
<gene>
    <name evidence="10" type="ORF">OFUS_LOCUS3055</name>
</gene>
<evidence type="ECO:0000313" key="11">
    <source>
        <dbReference type="Proteomes" id="UP000749559"/>
    </source>
</evidence>
<dbReference type="GO" id="GO:0007218">
    <property type="term" value="P:neuropeptide signaling pathway"/>
    <property type="evidence" value="ECO:0007669"/>
    <property type="project" value="TreeGrafter"/>
</dbReference>
<evidence type="ECO:0000256" key="5">
    <source>
        <dbReference type="ARBA" id="ARBA00023040"/>
    </source>
</evidence>
<keyword evidence="2" id="KW-1003">Cell membrane</keyword>
<dbReference type="PANTHER" id="PTHR24230:SF158">
    <property type="entry name" value="G-PROTEIN COUPLED RECEPTORS FAMILY 1 PROFILE DOMAIN-CONTAINING PROTEIN"/>
    <property type="match status" value="1"/>
</dbReference>
<evidence type="ECO:0000256" key="7">
    <source>
        <dbReference type="ARBA" id="ARBA00023170"/>
    </source>
</evidence>
<dbReference type="GO" id="GO:0005886">
    <property type="term" value="C:plasma membrane"/>
    <property type="evidence" value="ECO:0007669"/>
    <property type="project" value="UniProtKB-SubCell"/>
</dbReference>
<evidence type="ECO:0000313" key="10">
    <source>
        <dbReference type="EMBL" id="CAH1775802.1"/>
    </source>
</evidence>
<evidence type="ECO:0000256" key="9">
    <source>
        <dbReference type="RuleBase" id="RU000688"/>
    </source>
</evidence>
<dbReference type="InterPro" id="IPR000276">
    <property type="entry name" value="GPCR_Rhodpsn"/>
</dbReference>
<evidence type="ECO:0000256" key="4">
    <source>
        <dbReference type="ARBA" id="ARBA00022989"/>
    </source>
</evidence>
<keyword evidence="4" id="KW-1133">Transmembrane helix</keyword>
<comment type="subcellular location">
    <subcellularLocation>
        <location evidence="1">Cell membrane</location>
        <topology evidence="1">Multi-pass membrane protein</topology>
    </subcellularLocation>
</comment>
<dbReference type="GO" id="GO:0008528">
    <property type="term" value="F:G protein-coupled peptide receptor activity"/>
    <property type="evidence" value="ECO:0007669"/>
    <property type="project" value="TreeGrafter"/>
</dbReference>